<keyword evidence="2" id="KW-1185">Reference proteome</keyword>
<accession>A0ABQ9IT80</accession>
<dbReference type="PANTHER" id="PTHR10267:SF0">
    <property type="entry name" value="DNA POLYMERASE SUBUNIT GAMMA-1"/>
    <property type="match status" value="1"/>
</dbReference>
<dbReference type="PANTHER" id="PTHR10267">
    <property type="entry name" value="DNA POLYMERASE SUBUNIT GAMMA-1"/>
    <property type="match status" value="1"/>
</dbReference>
<dbReference type="Proteomes" id="UP001162164">
    <property type="component" value="Unassembled WGS sequence"/>
</dbReference>
<sequence length="257" mass="29795">MLSKAIYDQVFIEGYKDTIKAEVVEQCNKELLKHDMRSSQNDFQKDNDCWVRYAPDSEPSSSALFFRGSIGLDVEEVMKYCSGDVIATYEALKQLFPMFLERFLIRYAGIEHCLSACDSNWPRYITECEQAYEDLESEGKNFVSGGWQTRLVKKSVIDKKKKSDLKEKEDCIKKKNEYDDEKPDPLENRFKYLWDTKASLPSIRTLLPGYPNWYRKLSVPTKIVPVVGSRSYFNKHFDESNTKAAFTNLGRLPSASY</sequence>
<organism evidence="1 2">
    <name type="scientific">Molorchus minor</name>
    <dbReference type="NCBI Taxonomy" id="1323400"/>
    <lineage>
        <taxon>Eukaryota</taxon>
        <taxon>Metazoa</taxon>
        <taxon>Ecdysozoa</taxon>
        <taxon>Arthropoda</taxon>
        <taxon>Hexapoda</taxon>
        <taxon>Insecta</taxon>
        <taxon>Pterygota</taxon>
        <taxon>Neoptera</taxon>
        <taxon>Endopterygota</taxon>
        <taxon>Coleoptera</taxon>
        <taxon>Polyphaga</taxon>
        <taxon>Cucujiformia</taxon>
        <taxon>Chrysomeloidea</taxon>
        <taxon>Cerambycidae</taxon>
        <taxon>Lamiinae</taxon>
        <taxon>Monochamini</taxon>
        <taxon>Molorchus</taxon>
    </lineage>
</organism>
<reference evidence="1" key="1">
    <citation type="journal article" date="2023" name="Insect Mol. Biol.">
        <title>Genome sequencing provides insights into the evolution of gene families encoding plant cell wall-degrading enzymes in longhorned beetles.</title>
        <authorList>
            <person name="Shin N.R."/>
            <person name="Okamura Y."/>
            <person name="Kirsch R."/>
            <person name="Pauchet Y."/>
        </authorList>
    </citation>
    <scope>NUCLEOTIDE SEQUENCE</scope>
    <source>
        <strain evidence="1">MMC_N1</strain>
    </source>
</reference>
<evidence type="ECO:0000313" key="2">
    <source>
        <dbReference type="Proteomes" id="UP001162164"/>
    </source>
</evidence>
<evidence type="ECO:0000313" key="1">
    <source>
        <dbReference type="EMBL" id="KAJ8964908.1"/>
    </source>
</evidence>
<proteinExistence type="predicted"/>
<comment type="caution">
    <text evidence="1">The sequence shown here is derived from an EMBL/GenBank/DDBJ whole genome shotgun (WGS) entry which is preliminary data.</text>
</comment>
<dbReference type="EMBL" id="JAPWTJ010002704">
    <property type="protein sequence ID" value="KAJ8964908.1"/>
    <property type="molecule type" value="Genomic_DNA"/>
</dbReference>
<gene>
    <name evidence="1" type="ORF">NQ317_005120</name>
</gene>
<dbReference type="InterPro" id="IPR002297">
    <property type="entry name" value="DNA-dir_DNA_pol_A_mt"/>
</dbReference>
<protein>
    <submittedName>
        <fullName evidence="1">Uncharacterized protein</fullName>
    </submittedName>
</protein>
<name>A0ABQ9IT80_9CUCU</name>